<keyword evidence="1" id="KW-1133">Transmembrane helix</keyword>
<evidence type="ECO:0000313" key="2">
    <source>
        <dbReference type="EMBL" id="KAI9243676.1"/>
    </source>
</evidence>
<evidence type="ECO:0000256" key="1">
    <source>
        <dbReference type="SAM" id="Phobius"/>
    </source>
</evidence>
<protein>
    <submittedName>
        <fullName evidence="2">Uncharacterized protein</fullName>
    </submittedName>
</protein>
<evidence type="ECO:0000313" key="3">
    <source>
        <dbReference type="Proteomes" id="UP001209540"/>
    </source>
</evidence>
<keyword evidence="1" id="KW-0812">Transmembrane</keyword>
<organism evidence="2 3">
    <name type="scientific">Phascolomyces articulosus</name>
    <dbReference type="NCBI Taxonomy" id="60185"/>
    <lineage>
        <taxon>Eukaryota</taxon>
        <taxon>Fungi</taxon>
        <taxon>Fungi incertae sedis</taxon>
        <taxon>Mucoromycota</taxon>
        <taxon>Mucoromycotina</taxon>
        <taxon>Mucoromycetes</taxon>
        <taxon>Mucorales</taxon>
        <taxon>Lichtheimiaceae</taxon>
        <taxon>Phascolomyces</taxon>
    </lineage>
</organism>
<dbReference type="Proteomes" id="UP001209540">
    <property type="component" value="Unassembled WGS sequence"/>
</dbReference>
<keyword evidence="1" id="KW-0472">Membrane</keyword>
<feature type="transmembrane region" description="Helical" evidence="1">
    <location>
        <begin position="45"/>
        <end position="63"/>
    </location>
</feature>
<sequence length="251" mass="28144">MSPATFVNIVQFSLSLVTAAIIGTDIRAFVVVTHVIWLYCRYEHPLWSATITAYAFIAYCFLIKCSSTTHFHIAVRMAILIGMDLPSPLLPATLPFSQVPLSILRKIDKSCIRSHIHCRNIDGGLGDWEQVSTTRPVSIASETVLYSYPVLKFAVVEDTPIVRNEDENGMVVLIERFAATQLLFILIDLGAMLLRNPTFFGNESSNISRDIYYYLSTCALRTIPLSNNEITMSHHLSKSAYLEDYATQSLL</sequence>
<comment type="caution">
    <text evidence="2">The sequence shown here is derived from an EMBL/GenBank/DDBJ whole genome shotgun (WGS) entry which is preliminary data.</text>
</comment>
<accession>A0AAD5JVD2</accession>
<keyword evidence="3" id="KW-1185">Reference proteome</keyword>
<gene>
    <name evidence="2" type="ORF">BDA99DRAFT_544344</name>
</gene>
<feature type="transmembrane region" description="Helical" evidence="1">
    <location>
        <begin position="12"/>
        <end position="39"/>
    </location>
</feature>
<dbReference type="AlphaFoldDB" id="A0AAD5JVD2"/>
<proteinExistence type="predicted"/>
<dbReference type="EMBL" id="JAIXMP010000068">
    <property type="protein sequence ID" value="KAI9243676.1"/>
    <property type="molecule type" value="Genomic_DNA"/>
</dbReference>
<reference evidence="2" key="1">
    <citation type="journal article" date="2022" name="IScience">
        <title>Evolution of zygomycete secretomes and the origins of terrestrial fungal ecologies.</title>
        <authorList>
            <person name="Chang Y."/>
            <person name="Wang Y."/>
            <person name="Mondo S."/>
            <person name="Ahrendt S."/>
            <person name="Andreopoulos W."/>
            <person name="Barry K."/>
            <person name="Beard J."/>
            <person name="Benny G.L."/>
            <person name="Blankenship S."/>
            <person name="Bonito G."/>
            <person name="Cuomo C."/>
            <person name="Desiro A."/>
            <person name="Gervers K.A."/>
            <person name="Hundley H."/>
            <person name="Kuo A."/>
            <person name="LaButti K."/>
            <person name="Lang B.F."/>
            <person name="Lipzen A."/>
            <person name="O'Donnell K."/>
            <person name="Pangilinan J."/>
            <person name="Reynolds N."/>
            <person name="Sandor L."/>
            <person name="Smith M.E."/>
            <person name="Tsang A."/>
            <person name="Grigoriev I.V."/>
            <person name="Stajich J.E."/>
            <person name="Spatafora J.W."/>
        </authorList>
    </citation>
    <scope>NUCLEOTIDE SEQUENCE</scope>
    <source>
        <strain evidence="2">RSA 2281</strain>
    </source>
</reference>
<reference evidence="2" key="2">
    <citation type="submission" date="2023-02" db="EMBL/GenBank/DDBJ databases">
        <authorList>
            <consortium name="DOE Joint Genome Institute"/>
            <person name="Mondo S.J."/>
            <person name="Chang Y."/>
            <person name="Wang Y."/>
            <person name="Ahrendt S."/>
            <person name="Andreopoulos W."/>
            <person name="Barry K."/>
            <person name="Beard J."/>
            <person name="Benny G.L."/>
            <person name="Blankenship S."/>
            <person name="Bonito G."/>
            <person name="Cuomo C."/>
            <person name="Desiro A."/>
            <person name="Gervers K.A."/>
            <person name="Hundley H."/>
            <person name="Kuo A."/>
            <person name="LaButti K."/>
            <person name="Lang B.F."/>
            <person name="Lipzen A."/>
            <person name="O'Donnell K."/>
            <person name="Pangilinan J."/>
            <person name="Reynolds N."/>
            <person name="Sandor L."/>
            <person name="Smith M.W."/>
            <person name="Tsang A."/>
            <person name="Grigoriev I.V."/>
            <person name="Stajich J.E."/>
            <person name="Spatafora J.W."/>
        </authorList>
    </citation>
    <scope>NUCLEOTIDE SEQUENCE</scope>
    <source>
        <strain evidence="2">RSA 2281</strain>
    </source>
</reference>
<name>A0AAD5JVD2_9FUNG</name>